<comment type="caution">
    <text evidence="16">The sequence shown here is derived from an EMBL/GenBank/DDBJ whole genome shotgun (WGS) entry which is preliminary data.</text>
</comment>
<evidence type="ECO:0000256" key="12">
    <source>
        <dbReference type="SAM" id="Phobius"/>
    </source>
</evidence>
<comment type="subcellular location">
    <subcellularLocation>
        <location evidence="1">Cell membrane</location>
        <topology evidence="1">Multi-pass membrane protein</topology>
    </subcellularLocation>
</comment>
<protein>
    <submittedName>
        <fullName evidence="16">Beta-glucoside-specific PTS transporter subunit IIABC</fullName>
        <ecNumber evidence="16">2.7.1.-</ecNumber>
    </submittedName>
</protein>
<evidence type="ECO:0000256" key="2">
    <source>
        <dbReference type="ARBA" id="ARBA00022448"/>
    </source>
</evidence>
<dbReference type="PROSITE" id="PS51098">
    <property type="entry name" value="PTS_EIIB_TYPE_1"/>
    <property type="match status" value="1"/>
</dbReference>
<feature type="transmembrane region" description="Helical" evidence="12">
    <location>
        <begin position="175"/>
        <end position="196"/>
    </location>
</feature>
<dbReference type="InterPro" id="IPR013013">
    <property type="entry name" value="PTS_EIIC_1"/>
</dbReference>
<dbReference type="EC" id="2.7.1.-" evidence="16"/>
<dbReference type="InterPro" id="IPR011055">
    <property type="entry name" value="Dup_hybrid_motif"/>
</dbReference>
<dbReference type="Gene3D" id="2.70.70.10">
    <property type="entry name" value="Glucose Permease (Domain IIA)"/>
    <property type="match status" value="1"/>
</dbReference>
<keyword evidence="10 12" id="KW-0472">Membrane</keyword>
<feature type="transmembrane region" description="Helical" evidence="12">
    <location>
        <begin position="337"/>
        <end position="358"/>
    </location>
</feature>
<keyword evidence="7 12" id="KW-0812">Transmembrane</keyword>
<evidence type="ECO:0000256" key="8">
    <source>
        <dbReference type="ARBA" id="ARBA00022777"/>
    </source>
</evidence>
<evidence type="ECO:0000256" key="5">
    <source>
        <dbReference type="ARBA" id="ARBA00022679"/>
    </source>
</evidence>
<feature type="domain" description="PTS EIIC type-1" evidence="15">
    <location>
        <begin position="104"/>
        <end position="475"/>
    </location>
</feature>
<dbReference type="GO" id="GO:0016740">
    <property type="term" value="F:transferase activity"/>
    <property type="evidence" value="ECO:0007669"/>
    <property type="project" value="UniProtKB-KW"/>
</dbReference>
<feature type="transmembrane region" description="Helical" evidence="12">
    <location>
        <begin position="439"/>
        <end position="463"/>
    </location>
</feature>
<dbReference type="Pfam" id="PF02378">
    <property type="entry name" value="PTS_EIIC"/>
    <property type="match status" value="1"/>
</dbReference>
<dbReference type="SUPFAM" id="SSF55604">
    <property type="entry name" value="Glucose permease domain IIB"/>
    <property type="match status" value="1"/>
</dbReference>
<dbReference type="RefSeq" id="WP_259198575.1">
    <property type="nucleotide sequence ID" value="NZ_JANUXY010000002.1"/>
</dbReference>
<evidence type="ECO:0000259" key="13">
    <source>
        <dbReference type="PROSITE" id="PS51093"/>
    </source>
</evidence>
<dbReference type="InterPro" id="IPR050558">
    <property type="entry name" value="PTS_Sugar-Specific_Components"/>
</dbReference>
<feature type="transmembrane region" description="Helical" evidence="12">
    <location>
        <begin position="216"/>
        <end position="238"/>
    </location>
</feature>
<dbReference type="PROSITE" id="PS00371">
    <property type="entry name" value="PTS_EIIA_TYPE_1_HIS"/>
    <property type="match status" value="1"/>
</dbReference>
<keyword evidence="5 16" id="KW-0808">Transferase</keyword>
<name>A0ABT2F235_9STAP</name>
<dbReference type="PROSITE" id="PS51093">
    <property type="entry name" value="PTS_EIIA_TYPE_1"/>
    <property type="match status" value="1"/>
</dbReference>
<feature type="domain" description="PTS EIIB type-1" evidence="14">
    <location>
        <begin position="4"/>
        <end position="86"/>
    </location>
</feature>
<feature type="domain" description="PTS EIIA type-1" evidence="13">
    <location>
        <begin position="513"/>
        <end position="617"/>
    </location>
</feature>
<keyword evidence="6" id="KW-0598">Phosphotransferase system</keyword>
<feature type="transmembrane region" description="Helical" evidence="12">
    <location>
        <begin position="142"/>
        <end position="163"/>
    </location>
</feature>
<dbReference type="InterPro" id="IPR011297">
    <property type="entry name" value="PTS_IIABC_b_glu"/>
</dbReference>
<feature type="transmembrane region" description="Helical" evidence="12">
    <location>
        <begin position="113"/>
        <end position="136"/>
    </location>
</feature>
<dbReference type="NCBIfam" id="TIGR00830">
    <property type="entry name" value="PTBA"/>
    <property type="match status" value="1"/>
</dbReference>
<evidence type="ECO:0000256" key="9">
    <source>
        <dbReference type="ARBA" id="ARBA00022989"/>
    </source>
</evidence>
<dbReference type="InterPro" id="IPR001127">
    <property type="entry name" value="PTS_EIIA_1_perm"/>
</dbReference>
<dbReference type="Proteomes" id="UP001205609">
    <property type="component" value="Unassembled WGS sequence"/>
</dbReference>
<dbReference type="InterPro" id="IPR003352">
    <property type="entry name" value="PTS_EIIC"/>
</dbReference>
<dbReference type="EMBL" id="JANUXY010000002">
    <property type="protein sequence ID" value="MCS4485892.1"/>
    <property type="molecule type" value="Genomic_DNA"/>
</dbReference>
<dbReference type="InterPro" id="IPR036878">
    <property type="entry name" value="Glu_permease_IIB"/>
</dbReference>
<dbReference type="InterPro" id="IPR018113">
    <property type="entry name" value="PTrfase_EIIB_Cys"/>
</dbReference>
<evidence type="ECO:0000256" key="11">
    <source>
        <dbReference type="PROSITE-ProRule" id="PRU00421"/>
    </source>
</evidence>
<dbReference type="PROSITE" id="PS01035">
    <property type="entry name" value="PTS_EIIB_TYPE_1_CYS"/>
    <property type="match status" value="1"/>
</dbReference>
<dbReference type="SUPFAM" id="SSF51261">
    <property type="entry name" value="Duplicated hybrid motif"/>
    <property type="match status" value="1"/>
</dbReference>
<dbReference type="CDD" id="cd00212">
    <property type="entry name" value="PTS_IIB_glc"/>
    <property type="match status" value="1"/>
</dbReference>
<keyword evidence="4" id="KW-0762">Sugar transport</keyword>
<evidence type="ECO:0000259" key="14">
    <source>
        <dbReference type="PROSITE" id="PS51098"/>
    </source>
</evidence>
<feature type="transmembrane region" description="Helical" evidence="12">
    <location>
        <begin position="370"/>
        <end position="388"/>
    </location>
</feature>
<gene>
    <name evidence="16" type="ORF">NXS11_03175</name>
</gene>
<feature type="transmembrane region" description="Helical" evidence="12">
    <location>
        <begin position="258"/>
        <end position="280"/>
    </location>
</feature>
<dbReference type="InterPro" id="IPR001996">
    <property type="entry name" value="PTS_IIB_1"/>
</dbReference>
<keyword evidence="2" id="KW-0813">Transport</keyword>
<evidence type="ECO:0000313" key="16">
    <source>
        <dbReference type="EMBL" id="MCS4485892.1"/>
    </source>
</evidence>
<dbReference type="Pfam" id="PF00367">
    <property type="entry name" value="PTS_EIIB"/>
    <property type="match status" value="1"/>
</dbReference>
<dbReference type="PANTHER" id="PTHR30175:SF1">
    <property type="entry name" value="PTS SYSTEM ARBUTIN-, CELLOBIOSE-, AND SALICIN-SPECIFIC EIIBC COMPONENT-RELATED"/>
    <property type="match status" value="1"/>
</dbReference>
<sequence>MKYEQLAHDIVDKVGGRDNIISLTHCITRLRFKLKDESKADTDYLKKHEEIVTVMQSGGQYQVVIGNHVPDVYAAVNQVACLNDNSSQTEETHYSGSLFNRFIDLISGIFQPILGVLVTAGMIKGFAALLLALGWLTETSGTYQILFAIGDALFYFFPIFLGLTTAKKFGSNPFIGMAIGATLVYPTLVGAMALGAEGAKTLFAGTAFETASNLSFLGIPVISMTYTSSVIPIVFAVYFASIIERQLKRIIPDVVKTFLVPFFTLLIIVPLTFLIIGPISSWLGNWIGLGALSIYDFSPILAGLLLGAFWQVFVIFGLHWGLVAIMINNIATNGLDIICPLIFAASFAQTGIVLGLFFKTKNKKLKSLALPAAISGIFGVTEPAIYGITLPRKKLFIYSCIIGGIFGALIGVAGTKLYFIGGLGVFGYTAFIGKNGLDMTVWLSIVWTALATLVGLIVGYIAYSDKKEKILPMTQKSNDVATQPTNDATLETAVESISAPLSGNPIPLTSVSDPVFSSLAMGKGIAIQPTSSRIVAPFDATVESLFPTGHAIGLKSATGTELLIHIGIDTVKLEGQGFNPLVEQGTSVTKGQPLIDFDPEMIRQHGFDDSVIIVVTNTAMTQDIIVHDDQTLTENDTLLKVVY</sequence>
<evidence type="ECO:0000256" key="4">
    <source>
        <dbReference type="ARBA" id="ARBA00022597"/>
    </source>
</evidence>
<dbReference type="Pfam" id="PF00358">
    <property type="entry name" value="PTS_EIIA_1"/>
    <property type="match status" value="1"/>
</dbReference>
<evidence type="ECO:0000256" key="3">
    <source>
        <dbReference type="ARBA" id="ARBA00022475"/>
    </source>
</evidence>
<evidence type="ECO:0000313" key="17">
    <source>
        <dbReference type="Proteomes" id="UP001205609"/>
    </source>
</evidence>
<dbReference type="Gene3D" id="3.30.1360.60">
    <property type="entry name" value="Glucose permease domain IIB"/>
    <property type="match status" value="1"/>
</dbReference>
<reference evidence="16 17" key="1">
    <citation type="journal article" date="2023" name="Int. J. Syst. Evol. Microbiol.">
        <title>Streptococcus sciuri sp. nov., Staphylococcus marylandisciuri sp. nov. and Staphylococcus americanisciuri sp. nov., isolated from faeces of eastern grey squirrel (Sciurus carolinensis).</title>
        <authorList>
            <person name="Volokhov D.V."/>
            <person name="Zagorodnyaya T.A."/>
            <person name="Furtak V.A."/>
            <person name="Nattanmai G."/>
            <person name="Randall L."/>
            <person name="Jose S."/>
            <person name="Gao Y."/>
            <person name="Eisenberg T."/>
            <person name="Delmonte P."/>
            <person name="Blom J."/>
            <person name="Mitchell K.K."/>
        </authorList>
    </citation>
    <scope>NUCLEOTIDE SEQUENCE [LARGE SCALE GENOMIC DNA]</scope>
    <source>
        <strain evidence="16 17">GRT3</strain>
    </source>
</reference>
<evidence type="ECO:0000256" key="6">
    <source>
        <dbReference type="ARBA" id="ARBA00022683"/>
    </source>
</evidence>
<feature type="transmembrane region" description="Helical" evidence="12">
    <location>
        <begin position="300"/>
        <end position="325"/>
    </location>
</feature>
<organism evidence="16 17">
    <name type="scientific">Staphylococcus americanisciuri</name>
    <dbReference type="NCBI Taxonomy" id="2973940"/>
    <lineage>
        <taxon>Bacteria</taxon>
        <taxon>Bacillati</taxon>
        <taxon>Bacillota</taxon>
        <taxon>Bacilli</taxon>
        <taxon>Bacillales</taxon>
        <taxon>Staphylococcaceae</taxon>
        <taxon>Staphylococcus</taxon>
    </lineage>
</organism>
<dbReference type="NCBIfam" id="TIGR01995">
    <property type="entry name" value="PTS-II-ABC-beta"/>
    <property type="match status" value="1"/>
</dbReference>
<evidence type="ECO:0000256" key="1">
    <source>
        <dbReference type="ARBA" id="ARBA00004651"/>
    </source>
</evidence>
<feature type="transmembrane region" description="Helical" evidence="12">
    <location>
        <begin position="395"/>
        <end position="419"/>
    </location>
</feature>
<accession>A0ABT2F235</accession>
<feature type="active site" description="Phosphocysteine intermediate; for EIIB activity" evidence="11">
    <location>
        <position position="26"/>
    </location>
</feature>
<dbReference type="PANTHER" id="PTHR30175">
    <property type="entry name" value="PHOSPHOTRANSFERASE SYSTEM TRANSPORT PROTEIN"/>
    <property type="match status" value="1"/>
</dbReference>
<dbReference type="PROSITE" id="PS51103">
    <property type="entry name" value="PTS_EIIC_TYPE_1"/>
    <property type="match status" value="1"/>
</dbReference>
<evidence type="ECO:0000259" key="15">
    <source>
        <dbReference type="PROSITE" id="PS51103"/>
    </source>
</evidence>
<keyword evidence="17" id="KW-1185">Reference proteome</keyword>
<keyword evidence="9 12" id="KW-1133">Transmembrane helix</keyword>
<evidence type="ECO:0000256" key="7">
    <source>
        <dbReference type="ARBA" id="ARBA00022692"/>
    </source>
</evidence>
<evidence type="ECO:0000256" key="10">
    <source>
        <dbReference type="ARBA" id="ARBA00023136"/>
    </source>
</evidence>
<keyword evidence="3" id="KW-1003">Cell membrane</keyword>
<keyword evidence="8" id="KW-0418">Kinase</keyword>
<proteinExistence type="predicted"/>